<accession>A0A8T9SU65</accession>
<name>A0A8T9SU65_9BACT</name>
<protein>
    <submittedName>
        <fullName evidence="2">NAD(P)/FAD-dependent oxidoreductase</fullName>
    </submittedName>
</protein>
<dbReference type="Gene3D" id="3.50.50.60">
    <property type="entry name" value="FAD/NAD(P)-binding domain"/>
    <property type="match status" value="1"/>
</dbReference>
<dbReference type="PRINTS" id="PR00420">
    <property type="entry name" value="RNGMNOXGNASE"/>
</dbReference>
<proteinExistence type="predicted"/>
<dbReference type="SUPFAM" id="SSF51905">
    <property type="entry name" value="FAD/NAD(P)-binding domain"/>
    <property type="match status" value="1"/>
</dbReference>
<dbReference type="InterPro" id="IPR011777">
    <property type="entry name" value="Geranylgeranyl_Rdtase_fam"/>
</dbReference>
<keyword evidence="3" id="KW-1185">Reference proteome</keyword>
<sequence>METPPDYDVAILGAGPAGAACALALHGHGLRVVMVDKAMFPRDKVCGDAIPGLALKALRQLNPAWHAELLATLTPRADTRDSRVVAPNGRELRIRWQLPTFNSARLHFDDHLLNLVRRRTNTEIRESYAVRDVHTTAAGVQLLPTDSSVAPITARVLVACDGANSVAARCLTQRTIDKAYHCAAVRAYYSGIAEVDGTTTEFFFLHEYMAGYCWIFPVGNGVYNVGFGMLSEAVARQRVDLKKMLPQLLATHPELARRFAGAQQLSEVEGFGLPLGGRPRPLVGERYLLCGDAASLIDPLQGHGIDTAMQSGILAAQQVVRSCQQNNFNHAFLADYEQQIHHKISRKLARSYRLMRLVAPRPWLMNVGFALARQPLLKRWLLRVAG</sequence>
<dbReference type="GO" id="GO:0071949">
    <property type="term" value="F:FAD binding"/>
    <property type="evidence" value="ECO:0007669"/>
    <property type="project" value="InterPro"/>
</dbReference>
<gene>
    <name evidence="2" type="ORF">MUN82_00825</name>
</gene>
<reference evidence="2 3" key="1">
    <citation type="submission" date="2022-04" db="EMBL/GenBank/DDBJ databases">
        <title>Hymenobacter sp. isolated from the air.</title>
        <authorList>
            <person name="Won M."/>
            <person name="Lee C.-M."/>
            <person name="Woen H.-Y."/>
            <person name="Kwon S.-W."/>
        </authorList>
    </citation>
    <scope>NUCLEOTIDE SEQUENCE [LARGE SCALE GENOMIC DNA]</scope>
    <source>
        <strain evidence="3">5413 J-13</strain>
    </source>
</reference>
<organism evidence="2 3">
    <name type="scientific">Hymenobacter aerilatus</name>
    <dbReference type="NCBI Taxonomy" id="2932251"/>
    <lineage>
        <taxon>Bacteria</taxon>
        <taxon>Pseudomonadati</taxon>
        <taxon>Bacteroidota</taxon>
        <taxon>Cytophagia</taxon>
        <taxon>Cytophagales</taxon>
        <taxon>Hymenobacteraceae</taxon>
        <taxon>Hymenobacter</taxon>
    </lineage>
</organism>
<dbReference type="KEGG" id="haei:MUN82_00825"/>
<evidence type="ECO:0000259" key="1">
    <source>
        <dbReference type="Pfam" id="PF01494"/>
    </source>
</evidence>
<dbReference type="Pfam" id="PF01494">
    <property type="entry name" value="FAD_binding_3"/>
    <property type="match status" value="1"/>
</dbReference>
<dbReference type="InterPro" id="IPR036188">
    <property type="entry name" value="FAD/NAD-bd_sf"/>
</dbReference>
<dbReference type="NCBIfam" id="TIGR02032">
    <property type="entry name" value="GG-red-SF"/>
    <property type="match status" value="1"/>
</dbReference>
<dbReference type="PANTHER" id="PTHR42685:SF22">
    <property type="entry name" value="CONDITIONED MEDIUM FACTOR RECEPTOR 1"/>
    <property type="match status" value="1"/>
</dbReference>
<dbReference type="RefSeq" id="WP_245093992.1">
    <property type="nucleotide sequence ID" value="NZ_CP095053.1"/>
</dbReference>
<dbReference type="PANTHER" id="PTHR42685">
    <property type="entry name" value="GERANYLGERANYL DIPHOSPHATE REDUCTASE"/>
    <property type="match status" value="1"/>
</dbReference>
<dbReference type="EMBL" id="CP095053">
    <property type="protein sequence ID" value="UOR05658.1"/>
    <property type="molecule type" value="Genomic_DNA"/>
</dbReference>
<dbReference type="InterPro" id="IPR050407">
    <property type="entry name" value="Geranylgeranyl_reductase"/>
</dbReference>
<feature type="domain" description="FAD-binding" evidence="1">
    <location>
        <begin position="6"/>
        <end position="317"/>
    </location>
</feature>
<dbReference type="Proteomes" id="UP000829925">
    <property type="component" value="Chromosome"/>
</dbReference>
<dbReference type="AlphaFoldDB" id="A0A8T9SU65"/>
<dbReference type="InterPro" id="IPR002938">
    <property type="entry name" value="FAD-bd"/>
</dbReference>
<evidence type="ECO:0000313" key="3">
    <source>
        <dbReference type="Proteomes" id="UP000829925"/>
    </source>
</evidence>
<evidence type="ECO:0000313" key="2">
    <source>
        <dbReference type="EMBL" id="UOR05658.1"/>
    </source>
</evidence>
<dbReference type="GO" id="GO:0016628">
    <property type="term" value="F:oxidoreductase activity, acting on the CH-CH group of donors, NAD or NADP as acceptor"/>
    <property type="evidence" value="ECO:0007669"/>
    <property type="project" value="InterPro"/>
</dbReference>